<gene>
    <name evidence="3" type="ORF">PLEPLA_LOCUS35851</name>
</gene>
<feature type="compositionally biased region" description="Basic and acidic residues" evidence="1">
    <location>
        <begin position="93"/>
        <end position="102"/>
    </location>
</feature>
<keyword evidence="2" id="KW-0812">Transmembrane</keyword>
<feature type="compositionally biased region" description="Basic and acidic residues" evidence="1">
    <location>
        <begin position="75"/>
        <end position="84"/>
    </location>
</feature>
<feature type="region of interest" description="Disordered" evidence="1">
    <location>
        <begin position="75"/>
        <end position="102"/>
    </location>
</feature>
<protein>
    <submittedName>
        <fullName evidence="3">Uncharacterized protein</fullName>
    </submittedName>
</protein>
<reference evidence="3" key="1">
    <citation type="submission" date="2020-03" db="EMBL/GenBank/DDBJ databases">
        <authorList>
            <person name="Weist P."/>
        </authorList>
    </citation>
    <scope>NUCLEOTIDE SEQUENCE</scope>
</reference>
<evidence type="ECO:0000313" key="4">
    <source>
        <dbReference type="Proteomes" id="UP001153269"/>
    </source>
</evidence>
<sequence length="223" mass="24147">MGKKGDTPWAASRASAPGAIVGILIVVFILLLVGVDVTCYFLNKCGLLMCIAVNFCGKAGPGAKAKDIEEGKAAFTKDESKEPIVETTPLTEPDGKTVKDDNAKAETEVKNATAEVKTVPNEAPQANGNEMSFGSTTGSRPVWHPWKTSSEKRRPEKVQLLDSKLLLKIRSPSEVDCSFRFRSSSTRQLVYVTKQTTRSLPFILGAPWRPNILKEVAPVAGRS</sequence>
<organism evidence="3 4">
    <name type="scientific">Pleuronectes platessa</name>
    <name type="common">European plaice</name>
    <dbReference type="NCBI Taxonomy" id="8262"/>
    <lineage>
        <taxon>Eukaryota</taxon>
        <taxon>Metazoa</taxon>
        <taxon>Chordata</taxon>
        <taxon>Craniata</taxon>
        <taxon>Vertebrata</taxon>
        <taxon>Euteleostomi</taxon>
        <taxon>Actinopterygii</taxon>
        <taxon>Neopterygii</taxon>
        <taxon>Teleostei</taxon>
        <taxon>Neoteleostei</taxon>
        <taxon>Acanthomorphata</taxon>
        <taxon>Carangaria</taxon>
        <taxon>Pleuronectiformes</taxon>
        <taxon>Pleuronectoidei</taxon>
        <taxon>Pleuronectidae</taxon>
        <taxon>Pleuronectes</taxon>
    </lineage>
</organism>
<evidence type="ECO:0000313" key="3">
    <source>
        <dbReference type="EMBL" id="CAB1448192.1"/>
    </source>
</evidence>
<keyword evidence="2" id="KW-0472">Membrane</keyword>
<evidence type="ECO:0000256" key="1">
    <source>
        <dbReference type="SAM" id="MobiDB-lite"/>
    </source>
</evidence>
<accession>A0A9N7V9A3</accession>
<proteinExistence type="predicted"/>
<keyword evidence="2" id="KW-1133">Transmembrane helix</keyword>
<dbReference type="EMBL" id="CADEAL010003969">
    <property type="protein sequence ID" value="CAB1448192.1"/>
    <property type="molecule type" value="Genomic_DNA"/>
</dbReference>
<dbReference type="Proteomes" id="UP001153269">
    <property type="component" value="Unassembled WGS sequence"/>
</dbReference>
<comment type="caution">
    <text evidence="3">The sequence shown here is derived from an EMBL/GenBank/DDBJ whole genome shotgun (WGS) entry which is preliminary data.</text>
</comment>
<feature type="compositionally biased region" description="Polar residues" evidence="1">
    <location>
        <begin position="124"/>
        <end position="139"/>
    </location>
</feature>
<evidence type="ECO:0000256" key="2">
    <source>
        <dbReference type="SAM" id="Phobius"/>
    </source>
</evidence>
<keyword evidence="4" id="KW-1185">Reference proteome</keyword>
<feature type="transmembrane region" description="Helical" evidence="2">
    <location>
        <begin position="20"/>
        <end position="42"/>
    </location>
</feature>
<dbReference type="AlphaFoldDB" id="A0A9N7V9A3"/>
<name>A0A9N7V9A3_PLEPL</name>
<feature type="region of interest" description="Disordered" evidence="1">
    <location>
        <begin position="122"/>
        <end position="151"/>
    </location>
</feature>